<keyword evidence="2" id="KW-1185">Reference proteome</keyword>
<dbReference type="AlphaFoldDB" id="A0A0C9VM85"/>
<gene>
    <name evidence="1" type="ORF">M422DRAFT_258169</name>
</gene>
<accession>A0A0C9VM85</accession>
<dbReference type="EMBL" id="KN837155">
    <property type="protein sequence ID" value="KIJ39015.1"/>
    <property type="molecule type" value="Genomic_DNA"/>
</dbReference>
<organism evidence="1 2">
    <name type="scientific">Sphaerobolus stellatus (strain SS14)</name>
    <dbReference type="NCBI Taxonomy" id="990650"/>
    <lineage>
        <taxon>Eukaryota</taxon>
        <taxon>Fungi</taxon>
        <taxon>Dikarya</taxon>
        <taxon>Basidiomycota</taxon>
        <taxon>Agaricomycotina</taxon>
        <taxon>Agaricomycetes</taxon>
        <taxon>Phallomycetidae</taxon>
        <taxon>Geastrales</taxon>
        <taxon>Sphaerobolaceae</taxon>
        <taxon>Sphaerobolus</taxon>
    </lineage>
</organism>
<dbReference type="Proteomes" id="UP000054279">
    <property type="component" value="Unassembled WGS sequence"/>
</dbReference>
<name>A0A0C9VM85_SPHS4</name>
<dbReference type="OrthoDB" id="3235454at2759"/>
<reference evidence="1 2" key="1">
    <citation type="submission" date="2014-06" db="EMBL/GenBank/DDBJ databases">
        <title>Evolutionary Origins and Diversification of the Mycorrhizal Mutualists.</title>
        <authorList>
            <consortium name="DOE Joint Genome Institute"/>
            <consortium name="Mycorrhizal Genomics Consortium"/>
            <person name="Kohler A."/>
            <person name="Kuo A."/>
            <person name="Nagy L.G."/>
            <person name="Floudas D."/>
            <person name="Copeland A."/>
            <person name="Barry K.W."/>
            <person name="Cichocki N."/>
            <person name="Veneault-Fourrey C."/>
            <person name="LaButti K."/>
            <person name="Lindquist E.A."/>
            <person name="Lipzen A."/>
            <person name="Lundell T."/>
            <person name="Morin E."/>
            <person name="Murat C."/>
            <person name="Riley R."/>
            <person name="Ohm R."/>
            <person name="Sun H."/>
            <person name="Tunlid A."/>
            <person name="Henrissat B."/>
            <person name="Grigoriev I.V."/>
            <person name="Hibbett D.S."/>
            <person name="Martin F."/>
        </authorList>
    </citation>
    <scope>NUCLEOTIDE SEQUENCE [LARGE SCALE GENOMIC DNA]</scope>
    <source>
        <strain evidence="1 2">SS14</strain>
    </source>
</reference>
<sequence>MPPRKAKPKTQAVVQDYLEDDIPPGSQASSDDGIEAALAQKIQAGMEKKRKEKETRFLVTFKKELNETASNIRAAREFDDYRAQIDKAFEEFTFDYAKIEDEIRAIWVKIVKAHAEFIVETKQQIETELQDEKEREGEQLLGIAYHKKADEAIEGIIYELLQTEIK</sequence>
<evidence type="ECO:0000313" key="2">
    <source>
        <dbReference type="Proteomes" id="UP000054279"/>
    </source>
</evidence>
<evidence type="ECO:0000313" key="1">
    <source>
        <dbReference type="EMBL" id="KIJ39015.1"/>
    </source>
</evidence>
<dbReference type="HOGENOM" id="CLU_132753_0_0_1"/>
<protein>
    <submittedName>
        <fullName evidence="1">Uncharacterized protein</fullName>
    </submittedName>
</protein>
<proteinExistence type="predicted"/>